<dbReference type="Proteomes" id="UP000035682">
    <property type="component" value="Unplaced"/>
</dbReference>
<proteinExistence type="predicted"/>
<dbReference type="WBParaSite" id="SRAE_1000006600.1">
    <property type="protein sequence ID" value="SRAE_1000006600.1"/>
    <property type="gene ID" value="WBGene00256660"/>
</dbReference>
<dbReference type="WormBase" id="SRAE_1000006600">
    <property type="protein sequence ID" value="SRP05961"/>
    <property type="gene ID" value="WBGene00256660"/>
</dbReference>
<evidence type="ECO:0000313" key="4">
    <source>
        <dbReference type="WormBase" id="SRAE_1000006600"/>
    </source>
</evidence>
<dbReference type="RefSeq" id="XP_024500992.1">
    <property type="nucleotide sequence ID" value="XM_024646856.1"/>
</dbReference>
<reference evidence="1 2" key="1">
    <citation type="submission" date="2014-09" db="EMBL/GenBank/DDBJ databases">
        <authorList>
            <person name="Martin A.A."/>
        </authorList>
    </citation>
    <scope>NUCLEOTIDE SEQUENCE</scope>
    <source>
        <strain evidence="2">ED321</strain>
        <strain evidence="1">ED321 Heterogonic</strain>
    </source>
</reference>
<evidence type="ECO:0000313" key="3">
    <source>
        <dbReference type="WBParaSite" id="SRAE_1000006600.1"/>
    </source>
</evidence>
<dbReference type="CTD" id="36374155"/>
<reference evidence="3" key="2">
    <citation type="submission" date="2020-12" db="UniProtKB">
        <authorList>
            <consortium name="WormBaseParasite"/>
        </authorList>
    </citation>
    <scope>IDENTIFICATION</scope>
</reference>
<dbReference type="EMBL" id="LN609528">
    <property type="protein sequence ID" value="CEF61790.1"/>
    <property type="molecule type" value="Genomic_DNA"/>
</dbReference>
<dbReference type="GeneID" id="36374155"/>
<evidence type="ECO:0000313" key="1">
    <source>
        <dbReference type="EMBL" id="CEF61790.1"/>
    </source>
</evidence>
<keyword evidence="2" id="KW-1185">Reference proteome</keyword>
<accession>A0A090KWB9</accession>
<gene>
    <name evidence="1 3 4" type="ORF">SRAE_1000006600</name>
</gene>
<protein>
    <submittedName>
        <fullName evidence="1 3">Uncharacterized protein</fullName>
    </submittedName>
</protein>
<sequence length="74" mass="8443">MISKNKPSISYCALVYDTPRKIVSTRVFSSIMIDNLIIKGRKNSWNHENIKDNIPSIKITVIKINVKLGMPSRL</sequence>
<evidence type="ECO:0000313" key="2">
    <source>
        <dbReference type="Proteomes" id="UP000035682"/>
    </source>
</evidence>
<name>A0A090KWB9_STRRB</name>
<dbReference type="AlphaFoldDB" id="A0A090KWB9"/>
<organism evidence="1">
    <name type="scientific">Strongyloides ratti</name>
    <name type="common">Parasitic roundworm</name>
    <dbReference type="NCBI Taxonomy" id="34506"/>
    <lineage>
        <taxon>Eukaryota</taxon>
        <taxon>Metazoa</taxon>
        <taxon>Ecdysozoa</taxon>
        <taxon>Nematoda</taxon>
        <taxon>Chromadorea</taxon>
        <taxon>Rhabditida</taxon>
        <taxon>Tylenchina</taxon>
        <taxon>Panagrolaimomorpha</taxon>
        <taxon>Strongyloidoidea</taxon>
        <taxon>Strongyloididae</taxon>
        <taxon>Strongyloides</taxon>
    </lineage>
</organism>